<keyword evidence="3" id="KW-0547">Nucleotide-binding</keyword>
<reference evidence="8" key="1">
    <citation type="submission" date="2021-08" db="EMBL/GenBank/DDBJ databases">
        <title>Hoeflea bacterium WL0058 sp. nov., isolated from the sediment.</title>
        <authorList>
            <person name="Wang L."/>
            <person name="Zhang D."/>
        </authorList>
    </citation>
    <scope>NUCLEOTIDE SEQUENCE</scope>
    <source>
        <strain evidence="8">WL0058</strain>
    </source>
</reference>
<proteinExistence type="inferred from homology"/>
<dbReference type="Pfam" id="PF00005">
    <property type="entry name" value="ABC_tran"/>
    <property type="match status" value="1"/>
</dbReference>
<dbReference type="AlphaFoldDB" id="A0AAE2ZPS5"/>
<dbReference type="InterPro" id="IPR027417">
    <property type="entry name" value="P-loop_NTPase"/>
</dbReference>
<dbReference type="InterPro" id="IPR003439">
    <property type="entry name" value="ABC_transporter-like_ATP-bd"/>
</dbReference>
<dbReference type="SMART" id="SM00382">
    <property type="entry name" value="AAA"/>
    <property type="match status" value="1"/>
</dbReference>
<organism evidence="8 9">
    <name type="scientific">Flavimaribacter sediminis</name>
    <dbReference type="NCBI Taxonomy" id="2865987"/>
    <lineage>
        <taxon>Bacteria</taxon>
        <taxon>Pseudomonadati</taxon>
        <taxon>Pseudomonadota</taxon>
        <taxon>Alphaproteobacteria</taxon>
        <taxon>Hyphomicrobiales</taxon>
        <taxon>Rhizobiaceae</taxon>
        <taxon>Flavimaribacter</taxon>
    </lineage>
</organism>
<evidence type="ECO:0000256" key="6">
    <source>
        <dbReference type="ARBA" id="ARBA00037066"/>
    </source>
</evidence>
<keyword evidence="5" id="KW-1278">Translocase</keyword>
<feature type="domain" description="ABC transporter" evidence="7">
    <location>
        <begin position="3"/>
        <end position="232"/>
    </location>
</feature>
<dbReference type="PANTHER" id="PTHR42794">
    <property type="entry name" value="HEMIN IMPORT ATP-BINDING PROTEIN HMUV"/>
    <property type="match status" value="1"/>
</dbReference>
<name>A0AAE2ZPS5_9HYPH</name>
<keyword evidence="2" id="KW-0813">Transport</keyword>
<dbReference type="PROSITE" id="PS00211">
    <property type="entry name" value="ABC_TRANSPORTER_1"/>
    <property type="match status" value="1"/>
</dbReference>
<dbReference type="GO" id="GO:0016887">
    <property type="term" value="F:ATP hydrolysis activity"/>
    <property type="evidence" value="ECO:0007669"/>
    <property type="project" value="InterPro"/>
</dbReference>
<evidence type="ECO:0000256" key="4">
    <source>
        <dbReference type="ARBA" id="ARBA00022840"/>
    </source>
</evidence>
<dbReference type="PANTHER" id="PTHR42794:SF1">
    <property type="entry name" value="HEMIN IMPORT ATP-BINDING PROTEIN HMUV"/>
    <property type="match status" value="1"/>
</dbReference>
<evidence type="ECO:0000256" key="2">
    <source>
        <dbReference type="ARBA" id="ARBA00022448"/>
    </source>
</evidence>
<dbReference type="InterPro" id="IPR003593">
    <property type="entry name" value="AAA+_ATPase"/>
</dbReference>
<sequence length="253" mass="26924">MAFVCRDVTVNLGSTPVVKSVSLTIAPGEVVGLIGPNGAGKTTLMRATLGLLPFSGSCSLAEMPATSRARYAAWLPQDREIAWPIPVEALVALGRTPHGASISRLTRQDAEAVRRALEKADMWAFRDRIATQLSGGEKARVLLARALAQETPMLLADEPIAGLDPAHQIATMEVFNTQAADGRSVLVALHDLGLAARFCSRLVLMQAGRKVADGRPEDVLTAHNLAEVFGIDAYRVETADGLLLQPLKLAAKT</sequence>
<comment type="function">
    <text evidence="6">Part of the ABC transporter complex HmuTUV involved in hemin import. Responsible for energy coupling to the transport system.</text>
</comment>
<dbReference type="Gene3D" id="3.40.50.300">
    <property type="entry name" value="P-loop containing nucleotide triphosphate hydrolases"/>
    <property type="match status" value="1"/>
</dbReference>
<evidence type="ECO:0000259" key="7">
    <source>
        <dbReference type="PROSITE" id="PS50893"/>
    </source>
</evidence>
<evidence type="ECO:0000256" key="5">
    <source>
        <dbReference type="ARBA" id="ARBA00022967"/>
    </source>
</evidence>
<evidence type="ECO:0000313" key="8">
    <source>
        <dbReference type="EMBL" id="MBW8638635.1"/>
    </source>
</evidence>
<keyword evidence="9" id="KW-1185">Reference proteome</keyword>
<evidence type="ECO:0000256" key="3">
    <source>
        <dbReference type="ARBA" id="ARBA00022741"/>
    </source>
</evidence>
<dbReference type="RefSeq" id="WP_220229237.1">
    <property type="nucleotide sequence ID" value="NZ_JAICBX010000002.1"/>
</dbReference>
<evidence type="ECO:0000256" key="1">
    <source>
        <dbReference type="ARBA" id="ARBA00005417"/>
    </source>
</evidence>
<comment type="similarity">
    <text evidence="1">Belongs to the ABC transporter superfamily.</text>
</comment>
<dbReference type="SUPFAM" id="SSF52540">
    <property type="entry name" value="P-loop containing nucleoside triphosphate hydrolases"/>
    <property type="match status" value="1"/>
</dbReference>
<protein>
    <submittedName>
        <fullName evidence="8">ABC transporter ATP-binding protein</fullName>
    </submittedName>
</protein>
<dbReference type="GO" id="GO:0005524">
    <property type="term" value="F:ATP binding"/>
    <property type="evidence" value="ECO:0007669"/>
    <property type="project" value="UniProtKB-KW"/>
</dbReference>
<accession>A0AAE2ZPS5</accession>
<gene>
    <name evidence="8" type="ORF">K1W69_15675</name>
</gene>
<keyword evidence="4 8" id="KW-0067">ATP-binding</keyword>
<comment type="caution">
    <text evidence="8">The sequence shown here is derived from an EMBL/GenBank/DDBJ whole genome shotgun (WGS) entry which is preliminary data.</text>
</comment>
<dbReference type="Proteomes" id="UP001196509">
    <property type="component" value="Unassembled WGS sequence"/>
</dbReference>
<evidence type="ECO:0000313" key="9">
    <source>
        <dbReference type="Proteomes" id="UP001196509"/>
    </source>
</evidence>
<dbReference type="EMBL" id="JAICBX010000002">
    <property type="protein sequence ID" value="MBW8638635.1"/>
    <property type="molecule type" value="Genomic_DNA"/>
</dbReference>
<dbReference type="InterPro" id="IPR017871">
    <property type="entry name" value="ABC_transporter-like_CS"/>
</dbReference>
<dbReference type="PROSITE" id="PS50893">
    <property type="entry name" value="ABC_TRANSPORTER_2"/>
    <property type="match status" value="1"/>
</dbReference>